<accession>A0A4P9YJ20</accession>
<reference evidence="2" key="1">
    <citation type="journal article" date="2018" name="Nat. Microbiol.">
        <title>Leveraging single-cell genomics to expand the fungal tree of life.</title>
        <authorList>
            <person name="Ahrendt S.R."/>
            <person name="Quandt C.A."/>
            <person name="Ciobanu D."/>
            <person name="Clum A."/>
            <person name="Salamov A."/>
            <person name="Andreopoulos B."/>
            <person name="Cheng J.F."/>
            <person name="Woyke T."/>
            <person name="Pelin A."/>
            <person name="Henrissat B."/>
            <person name="Reynolds N.K."/>
            <person name="Benny G.L."/>
            <person name="Smith M.E."/>
            <person name="James T.Y."/>
            <person name="Grigoriev I.V."/>
        </authorList>
    </citation>
    <scope>NUCLEOTIDE SEQUENCE [LARGE SCALE GENOMIC DNA]</scope>
    <source>
        <strain evidence="2">CSF55</strain>
    </source>
</reference>
<dbReference type="GO" id="GO:0070772">
    <property type="term" value="C:PAS complex"/>
    <property type="evidence" value="ECO:0007669"/>
    <property type="project" value="InterPro"/>
</dbReference>
<dbReference type="AlphaFoldDB" id="A0A4P9YJ20"/>
<gene>
    <name evidence="1" type="ORF">ROZALSC1DRAFT_29954</name>
</gene>
<proteinExistence type="predicted"/>
<dbReference type="Proteomes" id="UP000281549">
    <property type="component" value="Unassembled WGS sequence"/>
</dbReference>
<evidence type="ECO:0000313" key="1">
    <source>
        <dbReference type="EMBL" id="RKP18350.1"/>
    </source>
</evidence>
<dbReference type="GO" id="GO:0010008">
    <property type="term" value="C:endosome membrane"/>
    <property type="evidence" value="ECO:0007669"/>
    <property type="project" value="TreeGrafter"/>
</dbReference>
<dbReference type="InterPro" id="IPR026825">
    <property type="entry name" value="Vac14"/>
</dbReference>
<dbReference type="EMBL" id="ML005486">
    <property type="protein sequence ID" value="RKP18350.1"/>
    <property type="molecule type" value="Genomic_DNA"/>
</dbReference>
<dbReference type="PANTHER" id="PTHR16023:SF0">
    <property type="entry name" value="PROTEIN VAC14 HOMOLOG"/>
    <property type="match status" value="1"/>
</dbReference>
<name>A0A4P9YJ20_ROZAC</name>
<evidence type="ECO:0000313" key="2">
    <source>
        <dbReference type="Proteomes" id="UP000281549"/>
    </source>
</evidence>
<organism evidence="1 2">
    <name type="scientific">Rozella allomycis (strain CSF55)</name>
    <dbReference type="NCBI Taxonomy" id="988480"/>
    <lineage>
        <taxon>Eukaryota</taxon>
        <taxon>Fungi</taxon>
        <taxon>Fungi incertae sedis</taxon>
        <taxon>Cryptomycota</taxon>
        <taxon>Cryptomycota incertae sedis</taxon>
        <taxon>Rozella</taxon>
    </lineage>
</organism>
<protein>
    <submittedName>
        <fullName evidence="1">Uncharacterized protein</fullName>
    </submittedName>
</protein>
<sequence length="82" mass="9312">MASEQQVLFKNLSDKLYEKRKIAAIEVERSVKDMWQNRDIAKIKQTIEYLSQEFAFSVFPNSRNGGLIGLAAVAIAMGEVIY</sequence>
<dbReference type="PANTHER" id="PTHR16023">
    <property type="entry name" value="TAX1 BINDING PROTEIN-RELATED"/>
    <property type="match status" value="1"/>
</dbReference>
<dbReference type="GO" id="GO:0006661">
    <property type="term" value="P:phosphatidylinositol biosynthetic process"/>
    <property type="evidence" value="ECO:0007669"/>
    <property type="project" value="InterPro"/>
</dbReference>